<comment type="caution">
    <text evidence="5">The sequence shown here is derived from an EMBL/GenBank/DDBJ whole genome shotgun (WGS) entry which is preliminary data.</text>
</comment>
<dbReference type="GO" id="GO:0003677">
    <property type="term" value="F:DNA binding"/>
    <property type="evidence" value="ECO:0007669"/>
    <property type="project" value="UniProtKB-KW"/>
</dbReference>
<dbReference type="PRINTS" id="PR00038">
    <property type="entry name" value="HTHLUXR"/>
</dbReference>
<dbReference type="RefSeq" id="WP_185694355.1">
    <property type="nucleotide sequence ID" value="NZ_JACHVA010000131.1"/>
</dbReference>
<sequence length="246" mass="27954">MIDNRKTAEDTTTEMDPVLDHLRAGFLSLYSVGVRNRSTYSSILKQALLAHPHLLSTWTVWEPNALDGRDEAYRTTVGHDESGRFVHCWHRAHGKQELVPVVDYDAPLRGKWYTLPKQKMMPCRLDPIPYRFGKLHVCITSTIAPLILEGKFFGVVGIDLKASKHSEGCRKAIASGKCPAWPMSGKRHPDLTPREHEVYHWMRNGKTNEEIGMILGISHHTVKNHIEHIFQKIGVNNRYEAMLAAS</sequence>
<name>A0A7X1B1B7_9BACT</name>
<proteinExistence type="predicted"/>
<dbReference type="Gene3D" id="1.10.10.10">
    <property type="entry name" value="Winged helix-like DNA-binding domain superfamily/Winged helix DNA-binding domain"/>
    <property type="match status" value="1"/>
</dbReference>
<organism evidence="5 6">
    <name type="scientific">Puniceicoccus vermicola</name>
    <dbReference type="NCBI Taxonomy" id="388746"/>
    <lineage>
        <taxon>Bacteria</taxon>
        <taxon>Pseudomonadati</taxon>
        <taxon>Verrucomicrobiota</taxon>
        <taxon>Opitutia</taxon>
        <taxon>Puniceicoccales</taxon>
        <taxon>Puniceicoccaceae</taxon>
        <taxon>Puniceicoccus</taxon>
    </lineage>
</organism>
<dbReference type="SUPFAM" id="SSF46894">
    <property type="entry name" value="C-terminal effector domain of the bipartite response regulators"/>
    <property type="match status" value="1"/>
</dbReference>
<dbReference type="PROSITE" id="PS00622">
    <property type="entry name" value="HTH_LUXR_1"/>
    <property type="match status" value="1"/>
</dbReference>
<dbReference type="CDD" id="cd06170">
    <property type="entry name" value="LuxR_C_like"/>
    <property type="match status" value="1"/>
</dbReference>
<dbReference type="Proteomes" id="UP000525652">
    <property type="component" value="Unassembled WGS sequence"/>
</dbReference>
<evidence type="ECO:0000313" key="5">
    <source>
        <dbReference type="EMBL" id="MBC2603732.1"/>
    </source>
</evidence>
<dbReference type="AlphaFoldDB" id="A0A7X1B1B7"/>
<evidence type="ECO:0000313" key="6">
    <source>
        <dbReference type="Proteomes" id="UP000525652"/>
    </source>
</evidence>
<keyword evidence="3" id="KW-0804">Transcription</keyword>
<dbReference type="InterPro" id="IPR000792">
    <property type="entry name" value="Tscrpt_reg_LuxR_C"/>
</dbReference>
<reference evidence="5 6" key="1">
    <citation type="submission" date="2020-07" db="EMBL/GenBank/DDBJ databases">
        <authorList>
            <person name="Feng X."/>
        </authorList>
    </citation>
    <scope>NUCLEOTIDE SEQUENCE [LARGE SCALE GENOMIC DNA]</scope>
    <source>
        <strain evidence="5 6">JCM14086</strain>
    </source>
</reference>
<keyword evidence="6" id="KW-1185">Reference proteome</keyword>
<dbReference type="CDD" id="cd12913">
    <property type="entry name" value="PDC1_MCP_like"/>
    <property type="match status" value="1"/>
</dbReference>
<evidence type="ECO:0000256" key="1">
    <source>
        <dbReference type="ARBA" id="ARBA00023015"/>
    </source>
</evidence>
<protein>
    <recommendedName>
        <fullName evidence="4">HTH luxR-type domain-containing protein</fullName>
    </recommendedName>
</protein>
<dbReference type="Pfam" id="PF00196">
    <property type="entry name" value="GerE"/>
    <property type="match status" value="1"/>
</dbReference>
<dbReference type="SMART" id="SM00421">
    <property type="entry name" value="HTH_LUXR"/>
    <property type="match status" value="1"/>
</dbReference>
<dbReference type="Gene3D" id="3.30.450.20">
    <property type="entry name" value="PAS domain"/>
    <property type="match status" value="1"/>
</dbReference>
<evidence type="ECO:0000256" key="3">
    <source>
        <dbReference type="ARBA" id="ARBA00023163"/>
    </source>
</evidence>
<accession>A0A7X1B1B7</accession>
<dbReference type="InterPro" id="IPR016032">
    <property type="entry name" value="Sig_transdc_resp-reg_C-effctor"/>
</dbReference>
<gene>
    <name evidence="5" type="ORF">H5P30_18285</name>
</gene>
<evidence type="ECO:0000256" key="2">
    <source>
        <dbReference type="ARBA" id="ARBA00023125"/>
    </source>
</evidence>
<feature type="domain" description="HTH luxR-type" evidence="4">
    <location>
        <begin position="184"/>
        <end position="246"/>
    </location>
</feature>
<dbReference type="InterPro" id="IPR036388">
    <property type="entry name" value="WH-like_DNA-bd_sf"/>
</dbReference>
<dbReference type="PROSITE" id="PS50043">
    <property type="entry name" value="HTH_LUXR_2"/>
    <property type="match status" value="1"/>
</dbReference>
<dbReference type="EMBL" id="JACHVA010000131">
    <property type="protein sequence ID" value="MBC2603732.1"/>
    <property type="molecule type" value="Genomic_DNA"/>
</dbReference>
<evidence type="ECO:0000259" key="4">
    <source>
        <dbReference type="PROSITE" id="PS50043"/>
    </source>
</evidence>
<dbReference type="PANTHER" id="PTHR44688">
    <property type="entry name" value="DNA-BINDING TRANSCRIPTIONAL ACTIVATOR DEVR_DOSR"/>
    <property type="match status" value="1"/>
</dbReference>
<dbReference type="GO" id="GO:0006355">
    <property type="term" value="P:regulation of DNA-templated transcription"/>
    <property type="evidence" value="ECO:0007669"/>
    <property type="project" value="InterPro"/>
</dbReference>
<keyword evidence="2" id="KW-0238">DNA-binding</keyword>
<dbReference type="PANTHER" id="PTHR44688:SF16">
    <property type="entry name" value="DNA-BINDING TRANSCRIPTIONAL ACTIVATOR DEVR_DOSR"/>
    <property type="match status" value="1"/>
</dbReference>
<keyword evidence="1" id="KW-0805">Transcription regulation</keyword>